<accession>A0ABT3VJZ5</accession>
<dbReference type="Proteomes" id="UP001165590">
    <property type="component" value="Unassembled WGS sequence"/>
</dbReference>
<protein>
    <submittedName>
        <fullName evidence="1">Uncharacterized protein</fullName>
    </submittedName>
</protein>
<keyword evidence="2" id="KW-1185">Reference proteome</keyword>
<evidence type="ECO:0000313" key="1">
    <source>
        <dbReference type="EMBL" id="MCX4238633.1"/>
    </source>
</evidence>
<sequence length="99" mass="11302">MNAEPGPGEFDSVVNALRMVMREQEENLREIDRMSEVSFRLWLNSVAERLAKVAGISLARIHAYFGDLTTILTNARSTLRRSYHDEYRRARRVPPAPAG</sequence>
<gene>
    <name evidence="1" type="ORF">K3769_38835</name>
</gene>
<name>A0ABT3VJZ5_9ACTN</name>
<organism evidence="1 2">
    <name type="scientific">Streptomyces ortus</name>
    <dbReference type="NCBI Taxonomy" id="2867268"/>
    <lineage>
        <taxon>Bacteria</taxon>
        <taxon>Bacillati</taxon>
        <taxon>Actinomycetota</taxon>
        <taxon>Actinomycetes</taxon>
        <taxon>Kitasatosporales</taxon>
        <taxon>Streptomycetaceae</taxon>
        <taxon>Streptomyces</taxon>
    </lineage>
</organism>
<reference evidence="1" key="1">
    <citation type="journal article" date="2022" name="bioRxiv">
        <title>Discovery and biosynthetic assessment of Streptomyces ortus sp nov. isolated from a deep-sea sponge.</title>
        <authorList>
            <person name="Williams S.E."/>
        </authorList>
    </citation>
    <scope>NUCLEOTIDE SEQUENCE</scope>
    <source>
        <strain evidence="1">A15ISP2-DRY2</strain>
    </source>
</reference>
<evidence type="ECO:0000313" key="2">
    <source>
        <dbReference type="Proteomes" id="UP001165590"/>
    </source>
</evidence>
<dbReference type="RefSeq" id="WP_267030905.1">
    <property type="nucleotide sequence ID" value="NZ_JAIFZO010000002.1"/>
</dbReference>
<comment type="caution">
    <text evidence="1">The sequence shown here is derived from an EMBL/GenBank/DDBJ whole genome shotgun (WGS) entry which is preliminary data.</text>
</comment>
<dbReference type="EMBL" id="JAIFZO010000002">
    <property type="protein sequence ID" value="MCX4238633.1"/>
    <property type="molecule type" value="Genomic_DNA"/>
</dbReference>
<proteinExistence type="predicted"/>